<gene>
    <name evidence="2" type="ORF">QCA50_005112</name>
</gene>
<evidence type="ECO:0000313" key="3">
    <source>
        <dbReference type="Proteomes" id="UP001385951"/>
    </source>
</evidence>
<feature type="transmembrane region" description="Helical" evidence="1">
    <location>
        <begin position="29"/>
        <end position="49"/>
    </location>
</feature>
<protein>
    <submittedName>
        <fullName evidence="2">Uncharacterized protein</fullName>
    </submittedName>
</protein>
<accession>A0AAW0GIQ8</accession>
<keyword evidence="1" id="KW-0812">Transmembrane</keyword>
<feature type="transmembrane region" description="Helical" evidence="1">
    <location>
        <begin position="229"/>
        <end position="246"/>
    </location>
</feature>
<name>A0AAW0GIQ8_9APHY</name>
<feature type="transmembrane region" description="Helical" evidence="1">
    <location>
        <begin position="97"/>
        <end position="119"/>
    </location>
</feature>
<dbReference type="EMBL" id="JASBNA010000005">
    <property type="protein sequence ID" value="KAK7691712.1"/>
    <property type="molecule type" value="Genomic_DNA"/>
</dbReference>
<proteinExistence type="predicted"/>
<reference evidence="2 3" key="1">
    <citation type="submission" date="2022-09" db="EMBL/GenBank/DDBJ databases">
        <authorList>
            <person name="Palmer J.M."/>
        </authorList>
    </citation>
    <scope>NUCLEOTIDE SEQUENCE [LARGE SCALE GENOMIC DNA]</scope>
    <source>
        <strain evidence="2 3">DSM 7382</strain>
    </source>
</reference>
<comment type="caution">
    <text evidence="2">The sequence shown here is derived from an EMBL/GenBank/DDBJ whole genome shotgun (WGS) entry which is preliminary data.</text>
</comment>
<organism evidence="2 3">
    <name type="scientific">Cerrena zonata</name>
    <dbReference type="NCBI Taxonomy" id="2478898"/>
    <lineage>
        <taxon>Eukaryota</taxon>
        <taxon>Fungi</taxon>
        <taxon>Dikarya</taxon>
        <taxon>Basidiomycota</taxon>
        <taxon>Agaricomycotina</taxon>
        <taxon>Agaricomycetes</taxon>
        <taxon>Polyporales</taxon>
        <taxon>Cerrenaceae</taxon>
        <taxon>Cerrena</taxon>
    </lineage>
</organism>
<dbReference type="Proteomes" id="UP001385951">
    <property type="component" value="Unassembled WGS sequence"/>
</dbReference>
<evidence type="ECO:0000256" key="1">
    <source>
        <dbReference type="SAM" id="Phobius"/>
    </source>
</evidence>
<keyword evidence="1" id="KW-1133">Transmembrane helix</keyword>
<feature type="transmembrane region" description="Helical" evidence="1">
    <location>
        <begin position="172"/>
        <end position="192"/>
    </location>
</feature>
<sequence>MMDGDFPSHPPFSAPRGKSFPEILREVQAANYLVTAIATAWYYDLIITIPEDVSLFHGRRFTIPDLTYTASKVLTLTWTTLAVAFIAMPASNLDCHIVLQATAWLVAVATPLNAFLFLIRVVGIFRGNRAMVYIFCGLWLSTWSSFVIPVSFNVNENPRNAICLATETKPYGAAGFCVVLLFDTAVFVAISLKVTSFGMNHSWRERFRIFFTGQETGYISRTLLRSGQLYYLSVIGLHVVIVIALVDNTTPTTVPRSAHCRYSRSSQLDGMQSVPTAEVRLDRYRLFSFIGSEEYDHNVMPDFAVREDSNDASVIYLHTVPRNGGSEDLHSPMEFYTDRHK</sequence>
<keyword evidence="1" id="KW-0472">Membrane</keyword>
<dbReference type="AlphaFoldDB" id="A0AAW0GIQ8"/>
<feature type="transmembrane region" description="Helical" evidence="1">
    <location>
        <begin position="131"/>
        <end position="152"/>
    </location>
</feature>
<keyword evidence="3" id="KW-1185">Reference proteome</keyword>
<feature type="transmembrane region" description="Helical" evidence="1">
    <location>
        <begin position="70"/>
        <end position="91"/>
    </location>
</feature>
<evidence type="ECO:0000313" key="2">
    <source>
        <dbReference type="EMBL" id="KAK7691712.1"/>
    </source>
</evidence>